<feature type="domain" description="Dynein heavy chain AAA lid" evidence="16">
    <location>
        <begin position="1009"/>
        <end position="1155"/>
    </location>
</feature>
<dbReference type="FunFam" id="3.40.50.300:FF:000373">
    <property type="entry name" value="Cytoplasmic dynein heavy chain 2"/>
    <property type="match status" value="1"/>
</dbReference>
<evidence type="ECO:0000256" key="11">
    <source>
        <dbReference type="ARBA" id="ARBA00023212"/>
    </source>
</evidence>
<comment type="similarity">
    <text evidence="2">Belongs to the dynein heavy chain family.</text>
</comment>
<dbReference type="Gene3D" id="3.40.50.300">
    <property type="entry name" value="P-loop containing nucleotide triphosphate hydrolases"/>
    <property type="match status" value="2"/>
</dbReference>
<dbReference type="Pfam" id="PF18198">
    <property type="entry name" value="AAA_lid_11"/>
    <property type="match status" value="1"/>
</dbReference>
<dbReference type="InterPro" id="IPR027417">
    <property type="entry name" value="P-loop_NTPase"/>
</dbReference>
<evidence type="ECO:0000256" key="8">
    <source>
        <dbReference type="ARBA" id="ARBA00023017"/>
    </source>
</evidence>
<gene>
    <name evidence="18" type="primary">DYN1_1</name>
    <name evidence="18" type="ORF">GGI19_001437</name>
</gene>
<organism evidence="18 19">
    <name type="scientific">Coemansia pectinata</name>
    <dbReference type="NCBI Taxonomy" id="1052879"/>
    <lineage>
        <taxon>Eukaryota</taxon>
        <taxon>Fungi</taxon>
        <taxon>Fungi incertae sedis</taxon>
        <taxon>Zoopagomycota</taxon>
        <taxon>Kickxellomycotina</taxon>
        <taxon>Kickxellomycetes</taxon>
        <taxon>Kickxellales</taxon>
        <taxon>Kickxellaceae</taxon>
        <taxon>Coemansia</taxon>
    </lineage>
</organism>
<keyword evidence="10" id="KW-0505">Motor protein</keyword>
<evidence type="ECO:0000256" key="7">
    <source>
        <dbReference type="ARBA" id="ARBA00022840"/>
    </source>
</evidence>
<dbReference type="InterPro" id="IPR024743">
    <property type="entry name" value="Dynein_HC_stalk"/>
</dbReference>
<feature type="domain" description="Dynein heavy chain ATP-binding dynein motor region" evidence="15">
    <location>
        <begin position="383"/>
        <end position="600"/>
    </location>
</feature>
<comment type="subcellular location">
    <subcellularLocation>
        <location evidence="1">Cytoplasm</location>
        <location evidence="1">Cytoskeleton</location>
    </subcellularLocation>
</comment>
<dbReference type="GO" id="GO:0005874">
    <property type="term" value="C:microtubule"/>
    <property type="evidence" value="ECO:0007669"/>
    <property type="project" value="UniProtKB-KW"/>
</dbReference>
<dbReference type="InterPro" id="IPR026983">
    <property type="entry name" value="DHC"/>
</dbReference>
<feature type="domain" description="Dynein heavy chain C-terminal" evidence="17">
    <location>
        <begin position="1237"/>
        <end position="1481"/>
    </location>
</feature>
<name>A0A9W8GXL4_9FUNG</name>
<keyword evidence="7" id="KW-0067">ATP-binding</keyword>
<reference evidence="18" key="1">
    <citation type="submission" date="2022-07" db="EMBL/GenBank/DDBJ databases">
        <title>Phylogenomic reconstructions and comparative analyses of Kickxellomycotina fungi.</title>
        <authorList>
            <person name="Reynolds N.K."/>
            <person name="Stajich J.E."/>
            <person name="Barry K."/>
            <person name="Grigoriev I.V."/>
            <person name="Crous P."/>
            <person name="Smith M.E."/>
        </authorList>
    </citation>
    <scope>NUCLEOTIDE SEQUENCE</scope>
    <source>
        <strain evidence="18">BCRC 34297</strain>
    </source>
</reference>
<evidence type="ECO:0000313" key="18">
    <source>
        <dbReference type="EMBL" id="KAJ2755684.1"/>
    </source>
</evidence>
<proteinExistence type="inferred from homology"/>
<dbReference type="GO" id="GO:0008569">
    <property type="term" value="F:minus-end-directed microtubule motor activity"/>
    <property type="evidence" value="ECO:0007669"/>
    <property type="project" value="InterPro"/>
</dbReference>
<dbReference type="Gene3D" id="1.10.8.1220">
    <property type="match status" value="1"/>
</dbReference>
<evidence type="ECO:0000256" key="4">
    <source>
        <dbReference type="ARBA" id="ARBA00022490"/>
    </source>
</evidence>
<evidence type="ECO:0000256" key="6">
    <source>
        <dbReference type="ARBA" id="ARBA00022741"/>
    </source>
</evidence>
<keyword evidence="9 12" id="KW-0175">Coiled coil</keyword>
<dbReference type="Pfam" id="PF12781">
    <property type="entry name" value="AAA_9"/>
    <property type="match status" value="1"/>
</dbReference>
<dbReference type="Pfam" id="PF18199">
    <property type="entry name" value="Dynein_C"/>
    <property type="match status" value="1"/>
</dbReference>
<dbReference type="EMBL" id="JANBUH010000052">
    <property type="protein sequence ID" value="KAJ2755684.1"/>
    <property type="molecule type" value="Genomic_DNA"/>
</dbReference>
<dbReference type="FunFam" id="1.10.8.720:FF:000003">
    <property type="entry name" value="Cytoplasmic dynein heavy chain 2"/>
    <property type="match status" value="1"/>
</dbReference>
<evidence type="ECO:0000259" key="13">
    <source>
        <dbReference type="Pfam" id="PF03028"/>
    </source>
</evidence>
<dbReference type="FunFam" id="3.40.50.300:FF:000122">
    <property type="entry name" value="Cytoplasmic dynein 1 heavy chain"/>
    <property type="match status" value="1"/>
</dbReference>
<keyword evidence="6" id="KW-0547">Nucleotide-binding</keyword>
<dbReference type="Gene3D" id="3.10.490.20">
    <property type="match status" value="1"/>
</dbReference>
<dbReference type="GO" id="GO:0030286">
    <property type="term" value="C:dynein complex"/>
    <property type="evidence" value="ECO:0007669"/>
    <property type="project" value="UniProtKB-KW"/>
</dbReference>
<dbReference type="InterPro" id="IPR041228">
    <property type="entry name" value="Dynein_C"/>
</dbReference>
<dbReference type="GO" id="GO:0051959">
    <property type="term" value="F:dynein light intermediate chain binding"/>
    <property type="evidence" value="ECO:0007669"/>
    <property type="project" value="InterPro"/>
</dbReference>
<dbReference type="InterPro" id="IPR041658">
    <property type="entry name" value="AAA_lid_11"/>
</dbReference>
<keyword evidence="4" id="KW-0963">Cytoplasm</keyword>
<dbReference type="Pfam" id="PF03028">
    <property type="entry name" value="Dynein_heavy"/>
    <property type="match status" value="1"/>
</dbReference>
<keyword evidence="5" id="KW-0493">Microtubule</keyword>
<evidence type="ECO:0000256" key="5">
    <source>
        <dbReference type="ARBA" id="ARBA00022701"/>
    </source>
</evidence>
<dbReference type="Gene3D" id="1.10.8.720">
    <property type="entry name" value="Region D6 of dynein motor"/>
    <property type="match status" value="1"/>
</dbReference>
<dbReference type="PANTHER" id="PTHR45703">
    <property type="entry name" value="DYNEIN HEAVY CHAIN"/>
    <property type="match status" value="1"/>
</dbReference>
<dbReference type="GO" id="GO:0005524">
    <property type="term" value="F:ATP binding"/>
    <property type="evidence" value="ECO:0007669"/>
    <property type="project" value="UniProtKB-KW"/>
</dbReference>
<evidence type="ECO:0000313" key="19">
    <source>
        <dbReference type="Proteomes" id="UP001140011"/>
    </source>
</evidence>
<evidence type="ECO:0000256" key="10">
    <source>
        <dbReference type="ARBA" id="ARBA00023175"/>
    </source>
</evidence>
<evidence type="ECO:0000259" key="14">
    <source>
        <dbReference type="Pfam" id="PF12777"/>
    </source>
</evidence>
<dbReference type="Pfam" id="PF12777">
    <property type="entry name" value="MT"/>
    <property type="match status" value="1"/>
</dbReference>
<feature type="coiled-coil region" evidence="12">
    <location>
        <begin position="231"/>
        <end position="286"/>
    </location>
</feature>
<dbReference type="InterPro" id="IPR035706">
    <property type="entry name" value="AAA_9"/>
</dbReference>
<dbReference type="PANTHER" id="PTHR45703:SF36">
    <property type="entry name" value="DYNEIN HEAVY CHAIN, CYTOPLASMIC"/>
    <property type="match status" value="1"/>
</dbReference>
<dbReference type="GO" id="GO:0007018">
    <property type="term" value="P:microtubule-based movement"/>
    <property type="evidence" value="ECO:0007669"/>
    <property type="project" value="InterPro"/>
</dbReference>
<dbReference type="GO" id="GO:0045505">
    <property type="term" value="F:dynein intermediate chain binding"/>
    <property type="evidence" value="ECO:0007669"/>
    <property type="project" value="InterPro"/>
</dbReference>
<evidence type="ECO:0000256" key="2">
    <source>
        <dbReference type="ARBA" id="ARBA00008887"/>
    </source>
</evidence>
<evidence type="ECO:0000256" key="9">
    <source>
        <dbReference type="ARBA" id="ARBA00023054"/>
    </source>
</evidence>
<evidence type="ECO:0000256" key="1">
    <source>
        <dbReference type="ARBA" id="ARBA00004245"/>
    </source>
</evidence>
<keyword evidence="8" id="KW-0243">Dynein</keyword>
<feature type="non-terminal residue" evidence="18">
    <location>
        <position position="1"/>
    </location>
</feature>
<evidence type="ECO:0000256" key="3">
    <source>
        <dbReference type="ARBA" id="ARBA00022197"/>
    </source>
</evidence>
<evidence type="ECO:0000259" key="16">
    <source>
        <dbReference type="Pfam" id="PF18198"/>
    </source>
</evidence>
<dbReference type="InterPro" id="IPR043160">
    <property type="entry name" value="Dynein_C_barrel"/>
</dbReference>
<dbReference type="InterPro" id="IPR042219">
    <property type="entry name" value="AAA_lid_11_sf"/>
</dbReference>
<dbReference type="Gene3D" id="1.20.920.20">
    <property type="match status" value="1"/>
</dbReference>
<dbReference type="FunFam" id="3.10.490.20:FF:000004">
    <property type="entry name" value="Cytoplasmic dynein heavy chain 2"/>
    <property type="match status" value="1"/>
</dbReference>
<protein>
    <recommendedName>
        <fullName evidence="3">Dynein heavy chain, cytoplasmic</fullName>
    </recommendedName>
</protein>
<dbReference type="OrthoDB" id="447173at2759"/>
<dbReference type="InterPro" id="IPR004273">
    <property type="entry name" value="Dynein_heavy_D6_P-loop"/>
</dbReference>
<evidence type="ECO:0000259" key="17">
    <source>
        <dbReference type="Pfam" id="PF18199"/>
    </source>
</evidence>
<feature type="domain" description="Dynein heavy chain coiled coil stalk" evidence="14">
    <location>
        <begin position="23"/>
        <end position="353"/>
    </location>
</feature>
<keyword evidence="11" id="KW-0206">Cytoskeleton</keyword>
<dbReference type="Gene3D" id="6.10.140.1060">
    <property type="match status" value="1"/>
</dbReference>
<feature type="domain" description="Dynein heavy chain region D6 P-loop" evidence="13">
    <location>
        <begin position="872"/>
        <end position="978"/>
    </location>
</feature>
<dbReference type="Gene3D" id="1.20.1270.280">
    <property type="match status" value="1"/>
</dbReference>
<sequence>LQHFVRLHGERRDALEDEQRHVHVGLERLQSTVTQVEELRVALAATGAELAFKDRQATDKLQQIVRDQQEAEQQQAASIALQEEVAAARVAIAERQRVVGLDLARAEPAVEEAQRAVSNIKKQHLSEVRAMANPPSGVKLALEAVCALLGHRAADWKALQAVVRRDDFIASIVGFDTDRHVTKALRAHMRRTFLDRPEFTFDAVSRASKACGPLVTWVVAQVEFSDILERVAPLRAEVSQLEADAQESEDRAEALASTVQRLEAALAAYKAEYALLIAETERLRNEVGRVEGKVARSQRLLASLGGERGRWDAGRAAFGAQMATLVGDALLGAALLAYAGPYDQPRRAALVRRWGAHLSRAGIAVRAGLRLSDFLAPAEDRLAWLACGLPDDDLAAENAAMLARFNRYPLVVDPAGTATRFLQAQQQGLVVTSFLDAAFLKHVEAALRFGTAVLVTDAEHLDPVLNPVLNREVRRAGGRVLVRLGSTDVDVSPAFRLILATRDSGAPLAADLVSRVTLVNFTVTRASLQAQCLAHAMRHARPDVDERRRGLLRLQGELRLRLRALESQLLHALSATQGSILDDDAVVATLETLKADAAEIERQAADADAVMRDVDAVAAAFTPLARASAAVYFALDRMPALHSFYQFSLPFFERIFRAAVASASPELPEPLRLAAMRSEMFRLAYARAASSLHHERQPALLLLLAQIKLRADEDDEAGSQSVWARFNADLDFVLRDSVAGGEAPSALRVELPEDLEALLTLGDADRRRALYAHMRALGWLRAWLQAVSDSGDSDDLAYFMSCADAERCVPPLAVSQSDNAVGMALRELIVVRLLRPDRLLSAAVRFGSAAFDGALFSAEATLRSVAETESDAATPIALCSVVGHDAADRVDALAAGSRVLRSVAMGSVEGFALADQAIAAAAAQGSWVVLKNVHLAPAWLSQLEKRLQSLRAHPEFRLFLTMEINPAVPLSLLRRARTLVFEPPPGVRANLLDSLGSVSRQEGPAERARLHFLLAWLHAVVIERLRYAPLGWTTKYEFGDADFSCALATVDSWVDRAHVAGRANIDPARIPWTAIRTLLSDSVYGGRVDSDFDHQVLSSFVQRLFSADAYGAEFLLVEEPRLEAPEGTRAEDFIAWCHGLPESEPPAWLGLPPNAETLLLVHKGERLVADTRKLRALIDDDEDEEVEDAAPAGHADEAQAAVDRAEVPAFMRQVEALAAGFDATLAPLHGSRAVLAGEEAEMTPLFRVMQRENSVAHALLTKVRGDLVQLRGACRGELKQTNHIRDLLSDFSAGVVPRSWLATYAVPRAYSLSRWMADFADRVRVGQRLAERIIAGGGSVVDVVRARSVWLGGLLYPEAFVTATRQAVAKRLGCSLEELVIRLSVVDGGIGEEAFAVCGLKVEGAAWIDGALELNDGRHEPLPDCCIEWVRMGDELDERGLVTVPVYLNTDRRDLLFEARLPFVDATASSSAVVQRAVAIVAA</sequence>
<comment type="caution">
    <text evidence="18">The sequence shown here is derived from an EMBL/GenBank/DDBJ whole genome shotgun (WGS) entry which is preliminary data.</text>
</comment>
<dbReference type="Proteomes" id="UP001140011">
    <property type="component" value="Unassembled WGS sequence"/>
</dbReference>
<evidence type="ECO:0000259" key="15">
    <source>
        <dbReference type="Pfam" id="PF12781"/>
    </source>
</evidence>
<dbReference type="FunFam" id="1.20.920.20:FF:000002">
    <property type="entry name" value="Cytoplasmic dynein 1 heavy chain"/>
    <property type="match status" value="1"/>
</dbReference>
<keyword evidence="19" id="KW-1185">Reference proteome</keyword>
<accession>A0A9W8GXL4</accession>
<evidence type="ECO:0000256" key="12">
    <source>
        <dbReference type="SAM" id="Coils"/>
    </source>
</evidence>